<proteinExistence type="predicted"/>
<feature type="non-terminal residue" evidence="2">
    <location>
        <position position="1"/>
    </location>
</feature>
<accession>A0A7J6PSX0</accession>
<comment type="caution">
    <text evidence="2">The sequence shown here is derived from an EMBL/GenBank/DDBJ whole genome shotgun (WGS) entry which is preliminary data.</text>
</comment>
<feature type="region of interest" description="Disordered" evidence="1">
    <location>
        <begin position="1"/>
        <end position="31"/>
    </location>
</feature>
<feature type="non-terminal residue" evidence="2">
    <location>
        <position position="178"/>
    </location>
</feature>
<gene>
    <name evidence="2" type="ORF">FOZ63_012332</name>
</gene>
<keyword evidence="3" id="KW-1185">Reference proteome</keyword>
<name>A0A7J6PSX0_PEROL</name>
<evidence type="ECO:0000313" key="3">
    <source>
        <dbReference type="Proteomes" id="UP000553632"/>
    </source>
</evidence>
<feature type="compositionally biased region" description="Acidic residues" evidence="1">
    <location>
        <begin position="17"/>
        <end position="28"/>
    </location>
</feature>
<dbReference type="AlphaFoldDB" id="A0A7J6PSX0"/>
<dbReference type="Proteomes" id="UP000553632">
    <property type="component" value="Unassembled WGS sequence"/>
</dbReference>
<sequence>SSLPNDNEEVIERVVDDLVDDEDDDDESKEQREQVAYRYFTIPVDAFTLDRFARIVSLVTGRLGPGALDGIDVDSDADIADTSSRPTGSAAEPQPTRFHPMWEEYRPLVVLKITGMQALLQEAGKSVIPPINIIALLSITVITATTRPNLCAMGIISCKKRGSVIDWDTERKVCDHPR</sequence>
<reference evidence="2 3" key="1">
    <citation type="submission" date="2020-04" db="EMBL/GenBank/DDBJ databases">
        <title>Perkinsus olseni comparative genomics.</title>
        <authorList>
            <person name="Bogema D.R."/>
        </authorList>
    </citation>
    <scope>NUCLEOTIDE SEQUENCE [LARGE SCALE GENOMIC DNA]</scope>
    <source>
        <strain evidence="2 3">ATCC PRA-207</strain>
    </source>
</reference>
<dbReference type="EMBL" id="JABANO010038366">
    <property type="protein sequence ID" value="KAF4698681.1"/>
    <property type="molecule type" value="Genomic_DNA"/>
</dbReference>
<protein>
    <submittedName>
        <fullName evidence="2">Uncharacterized protein</fullName>
    </submittedName>
</protein>
<evidence type="ECO:0000256" key="1">
    <source>
        <dbReference type="SAM" id="MobiDB-lite"/>
    </source>
</evidence>
<evidence type="ECO:0000313" key="2">
    <source>
        <dbReference type="EMBL" id="KAF4698681.1"/>
    </source>
</evidence>
<organism evidence="2 3">
    <name type="scientific">Perkinsus olseni</name>
    <name type="common">Perkinsus atlanticus</name>
    <dbReference type="NCBI Taxonomy" id="32597"/>
    <lineage>
        <taxon>Eukaryota</taxon>
        <taxon>Sar</taxon>
        <taxon>Alveolata</taxon>
        <taxon>Perkinsozoa</taxon>
        <taxon>Perkinsea</taxon>
        <taxon>Perkinsida</taxon>
        <taxon>Perkinsidae</taxon>
        <taxon>Perkinsus</taxon>
    </lineage>
</organism>